<dbReference type="InterPro" id="IPR050975">
    <property type="entry name" value="Sleep_regulator"/>
</dbReference>
<organism evidence="10 11">
    <name type="scientific">Callosobruchus maculatus</name>
    <name type="common">Southern cowpea weevil</name>
    <name type="synonym">Pulse bruchid</name>
    <dbReference type="NCBI Taxonomy" id="64391"/>
    <lineage>
        <taxon>Eukaryota</taxon>
        <taxon>Metazoa</taxon>
        <taxon>Ecdysozoa</taxon>
        <taxon>Arthropoda</taxon>
        <taxon>Hexapoda</taxon>
        <taxon>Insecta</taxon>
        <taxon>Pterygota</taxon>
        <taxon>Neoptera</taxon>
        <taxon>Endopterygota</taxon>
        <taxon>Coleoptera</taxon>
        <taxon>Polyphaga</taxon>
        <taxon>Cucujiformia</taxon>
        <taxon>Chrysomeloidea</taxon>
        <taxon>Chrysomelidae</taxon>
        <taxon>Bruchinae</taxon>
        <taxon>Bruchini</taxon>
        <taxon>Callosobruchus</taxon>
    </lineage>
</organism>
<dbReference type="GO" id="GO:0098552">
    <property type="term" value="C:side of membrane"/>
    <property type="evidence" value="ECO:0007669"/>
    <property type="project" value="UniProtKB-KW"/>
</dbReference>
<evidence type="ECO:0000256" key="4">
    <source>
        <dbReference type="ARBA" id="ARBA00022729"/>
    </source>
</evidence>
<keyword evidence="11" id="KW-1185">Reference proteome</keyword>
<evidence type="ECO:0000256" key="7">
    <source>
        <dbReference type="ARBA" id="ARBA00023180"/>
    </source>
</evidence>
<reference evidence="10 11" key="1">
    <citation type="submission" date="2019-01" db="EMBL/GenBank/DDBJ databases">
        <authorList>
            <person name="Sayadi A."/>
        </authorList>
    </citation>
    <scope>NUCLEOTIDE SEQUENCE [LARGE SCALE GENOMIC DNA]</scope>
</reference>
<keyword evidence="6" id="KW-0472">Membrane</keyword>
<evidence type="ECO:0000256" key="2">
    <source>
        <dbReference type="ARBA" id="ARBA00022622"/>
    </source>
</evidence>
<dbReference type="AlphaFoldDB" id="A0A653BPG9"/>
<dbReference type="EMBL" id="CAACVG010003425">
    <property type="protein sequence ID" value="VEN37493.1"/>
    <property type="molecule type" value="Genomic_DNA"/>
</dbReference>
<comment type="subcellular location">
    <subcellularLocation>
        <location evidence="1">Membrane</location>
        <topology evidence="1">Lipid-anchor</topology>
        <topology evidence="1">GPI-anchor</topology>
    </subcellularLocation>
</comment>
<feature type="chain" id="PRO_5024797354" description="Protein sleepless" evidence="9">
    <location>
        <begin position="24"/>
        <end position="113"/>
    </location>
</feature>
<dbReference type="Pfam" id="PF17064">
    <property type="entry name" value="QVR"/>
    <property type="match status" value="1"/>
</dbReference>
<keyword evidence="8" id="KW-0449">Lipoprotein</keyword>
<gene>
    <name evidence="10" type="ORF">CALMAC_LOCUS2723</name>
</gene>
<keyword evidence="7" id="KW-0325">Glycoprotein</keyword>
<evidence type="ECO:0000256" key="6">
    <source>
        <dbReference type="ARBA" id="ARBA00023136"/>
    </source>
</evidence>
<evidence type="ECO:0000256" key="3">
    <source>
        <dbReference type="ARBA" id="ARBA00022692"/>
    </source>
</evidence>
<evidence type="ECO:0000256" key="9">
    <source>
        <dbReference type="SAM" id="SignalP"/>
    </source>
</evidence>
<dbReference type="InterPro" id="IPR031424">
    <property type="entry name" value="QVR-like"/>
</dbReference>
<evidence type="ECO:0000256" key="1">
    <source>
        <dbReference type="ARBA" id="ARBA00004589"/>
    </source>
</evidence>
<evidence type="ECO:0000313" key="10">
    <source>
        <dbReference type="EMBL" id="VEN37493.1"/>
    </source>
</evidence>
<dbReference type="PANTHER" id="PTHR33562">
    <property type="entry name" value="ATILLA, ISOFORM B-RELATED-RELATED"/>
    <property type="match status" value="1"/>
</dbReference>
<evidence type="ECO:0008006" key="12">
    <source>
        <dbReference type="Google" id="ProtNLM"/>
    </source>
</evidence>
<feature type="signal peptide" evidence="9">
    <location>
        <begin position="1"/>
        <end position="23"/>
    </location>
</feature>
<name>A0A653BPG9_CALMS</name>
<sequence length="113" mass="12197">MVHTRIFLFLAASIALVATSVDSLERYSCYSISNTNKECLDPLNKEKVPTVNCNDIGISNTDHVCAKIVVKMNGNLSVVRSCFSADVPCADIAPSGSTLVECKMCKTDFCNGQ</sequence>
<dbReference type="GO" id="GO:0032222">
    <property type="term" value="P:regulation of synaptic transmission, cholinergic"/>
    <property type="evidence" value="ECO:0007669"/>
    <property type="project" value="InterPro"/>
</dbReference>
<keyword evidence="3" id="KW-0812">Transmembrane</keyword>
<dbReference type="PANTHER" id="PTHR33562:SF20">
    <property type="entry name" value="PROTEIN QUIVER"/>
    <property type="match status" value="1"/>
</dbReference>
<dbReference type="OrthoDB" id="75169at2759"/>
<evidence type="ECO:0000256" key="5">
    <source>
        <dbReference type="ARBA" id="ARBA00022989"/>
    </source>
</evidence>
<dbReference type="Proteomes" id="UP000410492">
    <property type="component" value="Unassembled WGS sequence"/>
</dbReference>
<keyword evidence="5" id="KW-1133">Transmembrane helix</keyword>
<evidence type="ECO:0000313" key="11">
    <source>
        <dbReference type="Proteomes" id="UP000410492"/>
    </source>
</evidence>
<keyword evidence="2" id="KW-0336">GPI-anchor</keyword>
<protein>
    <recommendedName>
        <fullName evidence="12">Protein sleepless</fullName>
    </recommendedName>
</protein>
<accession>A0A653BPG9</accession>
<dbReference type="GO" id="GO:0030431">
    <property type="term" value="P:sleep"/>
    <property type="evidence" value="ECO:0007669"/>
    <property type="project" value="InterPro"/>
</dbReference>
<evidence type="ECO:0000256" key="8">
    <source>
        <dbReference type="ARBA" id="ARBA00023288"/>
    </source>
</evidence>
<proteinExistence type="predicted"/>
<keyword evidence="4 9" id="KW-0732">Signal</keyword>